<evidence type="ECO:0000259" key="13">
    <source>
        <dbReference type="Pfam" id="PF01292"/>
    </source>
</evidence>
<evidence type="ECO:0000256" key="9">
    <source>
        <dbReference type="ARBA" id="ARBA00022989"/>
    </source>
</evidence>
<evidence type="ECO:0000256" key="10">
    <source>
        <dbReference type="ARBA" id="ARBA00023004"/>
    </source>
</evidence>
<name>A0A3N4UC40_9BURK</name>
<keyword evidence="10" id="KW-0408">Iron</keyword>
<keyword evidence="9 12" id="KW-1133">Transmembrane helix</keyword>
<dbReference type="InterPro" id="IPR000516">
    <property type="entry name" value="Ni-dep_Hydgase_cyt-B"/>
</dbReference>
<evidence type="ECO:0000256" key="5">
    <source>
        <dbReference type="ARBA" id="ARBA00022617"/>
    </source>
</evidence>
<keyword evidence="15" id="KW-1185">Reference proteome</keyword>
<keyword evidence="4" id="KW-1003">Cell membrane</keyword>
<feature type="transmembrane region" description="Helical" evidence="12">
    <location>
        <begin position="72"/>
        <end position="89"/>
    </location>
</feature>
<evidence type="ECO:0000256" key="6">
    <source>
        <dbReference type="ARBA" id="ARBA00022692"/>
    </source>
</evidence>
<proteinExistence type="inferred from homology"/>
<dbReference type="Proteomes" id="UP000272193">
    <property type="component" value="Unassembled WGS sequence"/>
</dbReference>
<dbReference type="GO" id="GO:0009055">
    <property type="term" value="F:electron transfer activity"/>
    <property type="evidence" value="ECO:0007669"/>
    <property type="project" value="InterPro"/>
</dbReference>
<dbReference type="AlphaFoldDB" id="A0A3N4UC40"/>
<dbReference type="GO" id="GO:0005886">
    <property type="term" value="C:plasma membrane"/>
    <property type="evidence" value="ECO:0007669"/>
    <property type="project" value="UniProtKB-SubCell"/>
</dbReference>
<dbReference type="OrthoDB" id="197262at2"/>
<keyword evidence="8" id="KW-0249">Electron transport</keyword>
<evidence type="ECO:0000256" key="2">
    <source>
        <dbReference type="ARBA" id="ARBA00008622"/>
    </source>
</evidence>
<evidence type="ECO:0000256" key="8">
    <source>
        <dbReference type="ARBA" id="ARBA00022982"/>
    </source>
</evidence>
<dbReference type="PRINTS" id="PR00161">
    <property type="entry name" value="NIHGNASECYTB"/>
</dbReference>
<evidence type="ECO:0000256" key="1">
    <source>
        <dbReference type="ARBA" id="ARBA00004651"/>
    </source>
</evidence>
<comment type="subcellular location">
    <subcellularLocation>
        <location evidence="1">Cell membrane</location>
        <topology evidence="1">Multi-pass membrane protein</topology>
    </subcellularLocation>
</comment>
<dbReference type="EMBL" id="RKQL01000008">
    <property type="protein sequence ID" value="RPE62867.1"/>
    <property type="molecule type" value="Genomic_DNA"/>
</dbReference>
<feature type="domain" description="Cytochrome b561 bacterial/Ni-hydrogenase" evidence="13">
    <location>
        <begin position="29"/>
        <end position="215"/>
    </location>
</feature>
<dbReference type="InterPro" id="IPR016174">
    <property type="entry name" value="Di-haem_cyt_TM"/>
</dbReference>
<dbReference type="GO" id="GO:0005506">
    <property type="term" value="F:iron ion binding"/>
    <property type="evidence" value="ECO:0007669"/>
    <property type="project" value="InterPro"/>
</dbReference>
<keyword evidence="5" id="KW-0349">Heme</keyword>
<dbReference type="RefSeq" id="WP_124224199.1">
    <property type="nucleotide sequence ID" value="NZ_RKQL01000008.1"/>
</dbReference>
<reference evidence="14 15" key="1">
    <citation type="submission" date="2018-11" db="EMBL/GenBank/DDBJ databases">
        <title>Genomic Encyclopedia of Type Strains, Phase IV (KMG-IV): sequencing the most valuable type-strain genomes for metagenomic binning, comparative biology and taxonomic classification.</title>
        <authorList>
            <person name="Goeker M."/>
        </authorList>
    </citation>
    <scope>NUCLEOTIDE SEQUENCE [LARGE SCALE GENOMIC DNA]</scope>
    <source>
        <strain evidence="14 15">DSM 101684</strain>
    </source>
</reference>
<feature type="transmembrane region" description="Helical" evidence="12">
    <location>
        <begin position="35"/>
        <end position="52"/>
    </location>
</feature>
<evidence type="ECO:0000256" key="3">
    <source>
        <dbReference type="ARBA" id="ARBA00022448"/>
    </source>
</evidence>
<evidence type="ECO:0000256" key="12">
    <source>
        <dbReference type="SAM" id="Phobius"/>
    </source>
</evidence>
<comment type="caution">
    <text evidence="14">The sequence shown here is derived from an EMBL/GenBank/DDBJ whole genome shotgun (WGS) entry which is preliminary data.</text>
</comment>
<dbReference type="InterPro" id="IPR051542">
    <property type="entry name" value="Hydrogenase_cytochrome"/>
</dbReference>
<keyword evidence="7" id="KW-0479">Metal-binding</keyword>
<evidence type="ECO:0000313" key="15">
    <source>
        <dbReference type="Proteomes" id="UP000272193"/>
    </source>
</evidence>
<dbReference type="GO" id="GO:0022904">
    <property type="term" value="P:respiratory electron transport chain"/>
    <property type="evidence" value="ECO:0007669"/>
    <property type="project" value="InterPro"/>
</dbReference>
<dbReference type="Gene3D" id="1.20.950.20">
    <property type="entry name" value="Transmembrane di-heme cytochromes, Chain C"/>
    <property type="match status" value="1"/>
</dbReference>
<feature type="transmembrane region" description="Helical" evidence="12">
    <location>
        <begin position="179"/>
        <end position="198"/>
    </location>
</feature>
<protein>
    <submittedName>
        <fullName evidence="14">Thiosulfate reductase cytochrome b subunit</fullName>
    </submittedName>
</protein>
<dbReference type="Pfam" id="PF01292">
    <property type="entry name" value="Ni_hydr_CYTB"/>
    <property type="match status" value="1"/>
</dbReference>
<evidence type="ECO:0000256" key="7">
    <source>
        <dbReference type="ARBA" id="ARBA00022723"/>
    </source>
</evidence>
<dbReference type="PANTHER" id="PTHR30485">
    <property type="entry name" value="NI/FE-HYDROGENASE 1 B-TYPE CYTOCHROME SUBUNIT"/>
    <property type="match status" value="1"/>
</dbReference>
<gene>
    <name evidence="14" type="ORF">EDC62_2566</name>
</gene>
<keyword evidence="6 12" id="KW-0812">Transmembrane</keyword>
<evidence type="ECO:0000256" key="11">
    <source>
        <dbReference type="ARBA" id="ARBA00023136"/>
    </source>
</evidence>
<dbReference type="SUPFAM" id="SSF81342">
    <property type="entry name" value="Transmembrane di-heme cytochromes"/>
    <property type="match status" value="1"/>
</dbReference>
<keyword evidence="3" id="KW-0813">Transport</keyword>
<dbReference type="PANTHER" id="PTHR30485:SF1">
    <property type="entry name" value="CYTOCHROME YDHU-RELATED"/>
    <property type="match status" value="1"/>
</dbReference>
<sequence length="233" mass="26580">MSIQSTELETAGHSAAATVAPQSGRIYIYKRYERFWHWSQALLVLTMLLTGFEVHGSYQLLGFEPAVRLHTLAAWALLTLWAFTIFWQFTTGEWRQYLPTHKKVLAMAQYYAWGMFRGAPHPFKKTVQKKHNPLQRLAYLALLAMISPLIWVSGLIYLFRAYWPQLGLDRWFSLQTIAWAHTAGAFMMLAFVIVHVYLTTTGHTLTAHIKAMITGWEEDEGAHAEPAKPAGLA</sequence>
<comment type="similarity">
    <text evidence="2">Belongs to the HupC/HyaC/HydC family.</text>
</comment>
<evidence type="ECO:0000313" key="14">
    <source>
        <dbReference type="EMBL" id="RPE62867.1"/>
    </source>
</evidence>
<evidence type="ECO:0000256" key="4">
    <source>
        <dbReference type="ARBA" id="ARBA00022475"/>
    </source>
</evidence>
<keyword evidence="11 12" id="KW-0472">Membrane</keyword>
<accession>A0A3N4UC40</accession>
<organism evidence="14 15">
    <name type="scientific">Tibeticola sediminis</name>
    <dbReference type="NCBI Taxonomy" id="1917811"/>
    <lineage>
        <taxon>Bacteria</taxon>
        <taxon>Pseudomonadati</taxon>
        <taxon>Pseudomonadota</taxon>
        <taxon>Betaproteobacteria</taxon>
        <taxon>Burkholderiales</taxon>
        <taxon>Comamonadaceae</taxon>
        <taxon>Tibeticola</taxon>
    </lineage>
</organism>
<dbReference type="GO" id="GO:0020037">
    <property type="term" value="F:heme binding"/>
    <property type="evidence" value="ECO:0007669"/>
    <property type="project" value="TreeGrafter"/>
</dbReference>
<dbReference type="InterPro" id="IPR011577">
    <property type="entry name" value="Cyt_b561_bac/Ni-Hgenase"/>
</dbReference>
<feature type="transmembrane region" description="Helical" evidence="12">
    <location>
        <begin position="137"/>
        <end position="159"/>
    </location>
</feature>